<evidence type="ECO:0000313" key="7">
    <source>
        <dbReference type="Proteomes" id="UP000011864"/>
    </source>
</evidence>
<evidence type="ECO:0000313" key="6">
    <source>
        <dbReference type="EMBL" id="AGH45343.1"/>
    </source>
</evidence>
<accession>K7AAX4</accession>
<comment type="similarity">
    <text evidence="2">Belongs to the threonine aldolase family.</text>
</comment>
<proteinExistence type="inferred from homology"/>
<dbReference type="SUPFAM" id="SSF53383">
    <property type="entry name" value="PLP-dependent transferases"/>
    <property type="match status" value="1"/>
</dbReference>
<dbReference type="Proteomes" id="UP000011864">
    <property type="component" value="Chromosome"/>
</dbReference>
<dbReference type="PATRIC" id="fig|1129794.4.peg.3215"/>
<evidence type="ECO:0000256" key="2">
    <source>
        <dbReference type="ARBA" id="ARBA00006966"/>
    </source>
</evidence>
<dbReference type="GO" id="GO:0006567">
    <property type="term" value="P:L-threonine catabolic process"/>
    <property type="evidence" value="ECO:0007669"/>
    <property type="project" value="TreeGrafter"/>
</dbReference>
<evidence type="ECO:0000259" key="5">
    <source>
        <dbReference type="Pfam" id="PF01212"/>
    </source>
</evidence>
<dbReference type="RefSeq" id="WP_007641533.1">
    <property type="nucleotide sequence ID" value="NC_020514.1"/>
</dbReference>
<evidence type="ECO:0000256" key="1">
    <source>
        <dbReference type="ARBA" id="ARBA00001933"/>
    </source>
</evidence>
<dbReference type="HOGENOM" id="CLU_029381_4_0_6"/>
<comment type="subunit">
    <text evidence="3">Homotetramer.</text>
</comment>
<dbReference type="PANTHER" id="PTHR48097:SF9">
    <property type="entry name" value="L-THREONINE ALDOLASE"/>
    <property type="match status" value="1"/>
</dbReference>
<dbReference type="eggNOG" id="COG2008">
    <property type="taxonomic scope" value="Bacteria"/>
</dbReference>
<dbReference type="InterPro" id="IPR001597">
    <property type="entry name" value="ArAA_b-elim_lyase/Thr_aldolase"/>
</dbReference>
<reference evidence="6 7" key="1">
    <citation type="journal article" date="2013" name="Genome Announc.">
        <title>Complete Genome Sequence of Glaciecola psychrophila Strain 170T.</title>
        <authorList>
            <person name="Yin J."/>
            <person name="Chen J."/>
            <person name="Liu G."/>
            <person name="Yu Y."/>
            <person name="Song L."/>
            <person name="Wang X."/>
            <person name="Qu X."/>
        </authorList>
    </citation>
    <scope>NUCLEOTIDE SEQUENCE [LARGE SCALE GENOMIC DNA]</scope>
    <source>
        <strain evidence="6 7">170</strain>
    </source>
</reference>
<protein>
    <recommendedName>
        <fullName evidence="5">Aromatic amino acid beta-eliminating lyase/threonine aldolase domain-containing protein</fullName>
    </recommendedName>
</protein>
<sequence length="360" mass="40014">MPVSLKESCSINLGYPYHKHKTPAESLSRLSSYLNEQKKVDSEIGNDHGASLLEDKVAKLFGMQAALWLPTGTLAQGIAARIHGQQTNSERLLLHPSSHLLLHEEQGYQYAHGCSAKVIGKWRETLTSADISGESGSLFVELPQRHSGGKLPSWNELQGIKDHCKALGMPLHMDGARLWSCRPFYENRSYADIVAGFDSVYVSLYKDIGSMGGAILAGSQVFINDARKWRTRLGGFSVGSWPLIYDALHLIDNRITQMPAFIEKAKQLANGIQHIDNFRIDPVVPHTNLFHILLNVSADKAASARDQVARDSGVWLSDRFWDYEYPNTCAMEFVVGEKALALESEIFTKAMTLFDKALNP</sequence>
<evidence type="ECO:0000256" key="4">
    <source>
        <dbReference type="ARBA" id="ARBA00022898"/>
    </source>
</evidence>
<dbReference type="STRING" id="1129794.C427_3234"/>
<dbReference type="OrthoDB" id="9774495at2"/>
<dbReference type="AlphaFoldDB" id="K7AAX4"/>
<dbReference type="Pfam" id="PF01212">
    <property type="entry name" value="Beta_elim_lyase"/>
    <property type="match status" value="1"/>
</dbReference>
<gene>
    <name evidence="6" type="ORF">C427_3234</name>
</gene>
<dbReference type="PANTHER" id="PTHR48097">
    <property type="entry name" value="L-THREONINE ALDOLASE-RELATED"/>
    <property type="match status" value="1"/>
</dbReference>
<comment type="cofactor">
    <cofactor evidence="1">
        <name>pyridoxal 5'-phosphate</name>
        <dbReference type="ChEBI" id="CHEBI:597326"/>
    </cofactor>
</comment>
<dbReference type="InterPro" id="IPR015422">
    <property type="entry name" value="PyrdxlP-dep_Trfase_small"/>
</dbReference>
<dbReference type="Gene3D" id="3.90.1150.10">
    <property type="entry name" value="Aspartate Aminotransferase, domain 1"/>
    <property type="match status" value="1"/>
</dbReference>
<evidence type="ECO:0000256" key="3">
    <source>
        <dbReference type="ARBA" id="ARBA00011881"/>
    </source>
</evidence>
<dbReference type="Gene3D" id="3.40.640.10">
    <property type="entry name" value="Type I PLP-dependent aspartate aminotransferase-like (Major domain)"/>
    <property type="match status" value="1"/>
</dbReference>
<dbReference type="InterPro" id="IPR015421">
    <property type="entry name" value="PyrdxlP-dep_Trfase_major"/>
</dbReference>
<feature type="domain" description="Aromatic amino acid beta-eliminating lyase/threonine aldolase" evidence="5">
    <location>
        <begin position="41"/>
        <end position="289"/>
    </location>
</feature>
<dbReference type="GO" id="GO:0008732">
    <property type="term" value="F:L-allo-threonine aldolase activity"/>
    <property type="evidence" value="ECO:0007669"/>
    <property type="project" value="TreeGrafter"/>
</dbReference>
<organism evidence="6 7">
    <name type="scientific">Paraglaciecola psychrophila 170</name>
    <dbReference type="NCBI Taxonomy" id="1129794"/>
    <lineage>
        <taxon>Bacteria</taxon>
        <taxon>Pseudomonadati</taxon>
        <taxon>Pseudomonadota</taxon>
        <taxon>Gammaproteobacteria</taxon>
        <taxon>Alteromonadales</taxon>
        <taxon>Alteromonadaceae</taxon>
        <taxon>Paraglaciecola</taxon>
    </lineage>
</organism>
<dbReference type="EMBL" id="CP003837">
    <property type="protein sequence ID" value="AGH45343.1"/>
    <property type="molecule type" value="Genomic_DNA"/>
</dbReference>
<dbReference type="GO" id="GO:0006545">
    <property type="term" value="P:glycine biosynthetic process"/>
    <property type="evidence" value="ECO:0007669"/>
    <property type="project" value="TreeGrafter"/>
</dbReference>
<dbReference type="InterPro" id="IPR015424">
    <property type="entry name" value="PyrdxlP-dep_Trfase"/>
</dbReference>
<keyword evidence="4" id="KW-0663">Pyridoxal phosphate</keyword>
<name>K7AAX4_9ALTE</name>
<keyword evidence="7" id="KW-1185">Reference proteome</keyword>
<dbReference type="GO" id="GO:0005829">
    <property type="term" value="C:cytosol"/>
    <property type="evidence" value="ECO:0007669"/>
    <property type="project" value="TreeGrafter"/>
</dbReference>
<dbReference type="KEGG" id="gps:C427_3234"/>